<dbReference type="SUPFAM" id="SSF46785">
    <property type="entry name" value="Winged helix' DNA-binding domain"/>
    <property type="match status" value="1"/>
</dbReference>
<feature type="domain" description="HTH gntR-type" evidence="5">
    <location>
        <begin position="13"/>
        <end position="81"/>
    </location>
</feature>
<name>A0ABM7VWA9_9ENTR</name>
<dbReference type="InterPro" id="IPR036390">
    <property type="entry name" value="WH_DNA-bd_sf"/>
</dbReference>
<dbReference type="SMART" id="SM00345">
    <property type="entry name" value="HTH_GNTR"/>
    <property type="match status" value="1"/>
</dbReference>
<keyword evidence="3" id="KW-0238">DNA-binding</keyword>
<reference evidence="6 7" key="1">
    <citation type="submission" date="2021-12" db="EMBL/GenBank/DDBJ databases">
        <title>Complete genome sequence of Phytobacter diazotrophicus TA9734.</title>
        <authorList>
            <person name="Kubota H."/>
            <person name="Nakayama Y."/>
            <person name="Ariyoshi T."/>
        </authorList>
    </citation>
    <scope>NUCLEOTIDE SEQUENCE [LARGE SCALE GENOMIC DNA]</scope>
    <source>
        <strain evidence="6 7">TA9734</strain>
    </source>
</reference>
<dbReference type="InterPro" id="IPR000524">
    <property type="entry name" value="Tscrpt_reg_HTH_GntR"/>
</dbReference>
<dbReference type="EMBL" id="AP025334">
    <property type="protein sequence ID" value="BDD51465.1"/>
    <property type="molecule type" value="Genomic_DNA"/>
</dbReference>
<evidence type="ECO:0000256" key="2">
    <source>
        <dbReference type="ARBA" id="ARBA00023015"/>
    </source>
</evidence>
<accession>A0ABM7VWA9</accession>
<gene>
    <name evidence="6" type="ORF">PDTA9734_29520</name>
</gene>
<sequence>MIEFRLNRNKAAVPLYLQIAGQIEWHILNGLTEHAALLPSTRDLSRQLSVSRGCVIRAYEVLCLKGLCESHVGRGTAICASREGNIASAQRKSERKAEVECIPDSALPGSISLLPSHACTTHLPVTEFRQAFNRVLRYPGRLNQFGLGVMVPTY</sequence>
<dbReference type="CDD" id="cd07377">
    <property type="entry name" value="WHTH_GntR"/>
    <property type="match status" value="1"/>
</dbReference>
<dbReference type="PROSITE" id="PS50949">
    <property type="entry name" value="HTH_GNTR"/>
    <property type="match status" value="1"/>
</dbReference>
<keyword evidence="2" id="KW-0805">Transcription regulation</keyword>
<dbReference type="RefSeq" id="WP_125124780.1">
    <property type="nucleotide sequence ID" value="NZ_AP025334.1"/>
</dbReference>
<keyword evidence="1" id="KW-0663">Pyridoxal phosphate</keyword>
<organism evidence="6 7">
    <name type="scientific">Phytobacter diazotrophicus</name>
    <dbReference type="NCBI Taxonomy" id="395631"/>
    <lineage>
        <taxon>Bacteria</taxon>
        <taxon>Pseudomonadati</taxon>
        <taxon>Pseudomonadota</taxon>
        <taxon>Gammaproteobacteria</taxon>
        <taxon>Enterobacterales</taxon>
        <taxon>Enterobacteriaceae</taxon>
        <taxon>Phytobacter</taxon>
    </lineage>
</organism>
<proteinExistence type="predicted"/>
<dbReference type="PANTHER" id="PTHR46577">
    <property type="entry name" value="HTH-TYPE TRANSCRIPTIONAL REGULATORY PROTEIN GABR"/>
    <property type="match status" value="1"/>
</dbReference>
<dbReference type="Gene3D" id="1.10.10.10">
    <property type="entry name" value="Winged helix-like DNA-binding domain superfamily/Winged helix DNA-binding domain"/>
    <property type="match status" value="1"/>
</dbReference>
<evidence type="ECO:0000256" key="1">
    <source>
        <dbReference type="ARBA" id="ARBA00022898"/>
    </source>
</evidence>
<evidence type="ECO:0000256" key="3">
    <source>
        <dbReference type="ARBA" id="ARBA00023125"/>
    </source>
</evidence>
<dbReference type="Proteomes" id="UP001320460">
    <property type="component" value="Chromosome"/>
</dbReference>
<evidence type="ECO:0000313" key="7">
    <source>
        <dbReference type="Proteomes" id="UP001320460"/>
    </source>
</evidence>
<protein>
    <recommendedName>
        <fullName evidence="5">HTH gntR-type domain-containing protein</fullName>
    </recommendedName>
</protein>
<dbReference type="InterPro" id="IPR051446">
    <property type="entry name" value="HTH_trans_reg/aminotransferase"/>
</dbReference>
<keyword evidence="4" id="KW-0804">Transcription</keyword>
<dbReference type="Pfam" id="PF00392">
    <property type="entry name" value="GntR"/>
    <property type="match status" value="1"/>
</dbReference>
<dbReference type="InterPro" id="IPR036388">
    <property type="entry name" value="WH-like_DNA-bd_sf"/>
</dbReference>
<dbReference type="PANTHER" id="PTHR46577:SF1">
    <property type="entry name" value="HTH-TYPE TRANSCRIPTIONAL REGULATORY PROTEIN GABR"/>
    <property type="match status" value="1"/>
</dbReference>
<keyword evidence="7" id="KW-1185">Reference proteome</keyword>
<evidence type="ECO:0000313" key="6">
    <source>
        <dbReference type="EMBL" id="BDD51465.1"/>
    </source>
</evidence>
<evidence type="ECO:0000256" key="4">
    <source>
        <dbReference type="ARBA" id="ARBA00023163"/>
    </source>
</evidence>
<evidence type="ECO:0000259" key="5">
    <source>
        <dbReference type="PROSITE" id="PS50949"/>
    </source>
</evidence>